<proteinExistence type="predicted"/>
<name>A0AAW2A8P6_CULAL</name>
<keyword evidence="1" id="KW-0812">Transmembrane</keyword>
<organism evidence="2 3">
    <name type="scientific">Culter alburnus</name>
    <name type="common">Topmouth culter</name>
    <dbReference type="NCBI Taxonomy" id="194366"/>
    <lineage>
        <taxon>Eukaryota</taxon>
        <taxon>Metazoa</taxon>
        <taxon>Chordata</taxon>
        <taxon>Craniata</taxon>
        <taxon>Vertebrata</taxon>
        <taxon>Euteleostomi</taxon>
        <taxon>Actinopterygii</taxon>
        <taxon>Neopterygii</taxon>
        <taxon>Teleostei</taxon>
        <taxon>Ostariophysi</taxon>
        <taxon>Cypriniformes</taxon>
        <taxon>Xenocyprididae</taxon>
        <taxon>Xenocypridinae</taxon>
        <taxon>Culter</taxon>
    </lineage>
</organism>
<keyword evidence="3" id="KW-1185">Reference proteome</keyword>
<feature type="non-terminal residue" evidence="2">
    <location>
        <position position="159"/>
    </location>
</feature>
<protein>
    <submittedName>
        <fullName evidence="2">Uncharacterized protein</fullName>
    </submittedName>
</protein>
<accession>A0AAW2A8P6</accession>
<evidence type="ECO:0000313" key="2">
    <source>
        <dbReference type="EMBL" id="KAK9969782.1"/>
    </source>
</evidence>
<dbReference type="AntiFam" id="ANF00010">
    <property type="entry name" value="tRNA translation"/>
</dbReference>
<comment type="caution">
    <text evidence="2">The sequence shown here is derived from an EMBL/GenBank/DDBJ whole genome shotgun (WGS) entry which is preliminary data.</text>
</comment>
<evidence type="ECO:0000256" key="1">
    <source>
        <dbReference type="SAM" id="Phobius"/>
    </source>
</evidence>
<sequence length="159" mass="17735">MIFWRTERIRFVGERLLWRRGQTGARARIAQSVEHQTFNLRVQGSSPCSGEGAVTLLEASVCCDSLQERFSKPAKPLRVLHESCTEDSSSAVVVAEWLRRWTRNPLGSPRAGSNPADYVLLRCALSCEASGKMAVLLLLSFVCLFLCFPHPSHGIVIYL</sequence>
<dbReference type="EMBL" id="JAWDJR010000009">
    <property type="protein sequence ID" value="KAK9969782.1"/>
    <property type="molecule type" value="Genomic_DNA"/>
</dbReference>
<reference evidence="2 3" key="1">
    <citation type="submission" date="2024-05" db="EMBL/GenBank/DDBJ databases">
        <title>A high-quality chromosomal-level genome assembly of Topmouth culter (Culter alburnus).</title>
        <authorList>
            <person name="Zhao H."/>
        </authorList>
    </citation>
    <scope>NUCLEOTIDE SEQUENCE [LARGE SCALE GENOMIC DNA]</scope>
    <source>
        <strain evidence="2">CATC2023</strain>
        <tissue evidence="2">Muscle</tissue>
    </source>
</reference>
<feature type="transmembrane region" description="Helical" evidence="1">
    <location>
        <begin position="135"/>
        <end position="158"/>
    </location>
</feature>
<evidence type="ECO:0000313" key="3">
    <source>
        <dbReference type="Proteomes" id="UP001479290"/>
    </source>
</evidence>
<keyword evidence="1" id="KW-1133">Transmembrane helix</keyword>
<keyword evidence="1" id="KW-0472">Membrane</keyword>
<dbReference type="Proteomes" id="UP001479290">
    <property type="component" value="Unassembled WGS sequence"/>
</dbReference>
<gene>
    <name evidence="2" type="ORF">ABG768_027929</name>
</gene>
<dbReference type="AlphaFoldDB" id="A0AAW2A8P6"/>